<organism evidence="1 2">
    <name type="scientific">Cryptolaemus montrouzieri</name>
    <dbReference type="NCBI Taxonomy" id="559131"/>
    <lineage>
        <taxon>Eukaryota</taxon>
        <taxon>Metazoa</taxon>
        <taxon>Ecdysozoa</taxon>
        <taxon>Arthropoda</taxon>
        <taxon>Hexapoda</taxon>
        <taxon>Insecta</taxon>
        <taxon>Pterygota</taxon>
        <taxon>Neoptera</taxon>
        <taxon>Endopterygota</taxon>
        <taxon>Coleoptera</taxon>
        <taxon>Polyphaga</taxon>
        <taxon>Cucujiformia</taxon>
        <taxon>Coccinelloidea</taxon>
        <taxon>Coccinellidae</taxon>
        <taxon>Scymninae</taxon>
        <taxon>Scymnini</taxon>
        <taxon>Cryptolaemus</taxon>
    </lineage>
</organism>
<dbReference type="AlphaFoldDB" id="A0ABD2NXH8"/>
<keyword evidence="2" id="KW-1185">Reference proteome</keyword>
<name>A0ABD2NXH8_9CUCU</name>
<accession>A0ABD2NXH8</accession>
<gene>
    <name evidence="1" type="ORF">HHI36_006576</name>
</gene>
<proteinExistence type="predicted"/>
<comment type="caution">
    <text evidence="1">The sequence shown here is derived from an EMBL/GenBank/DDBJ whole genome shotgun (WGS) entry which is preliminary data.</text>
</comment>
<evidence type="ECO:0000313" key="1">
    <source>
        <dbReference type="EMBL" id="KAL3283431.1"/>
    </source>
</evidence>
<evidence type="ECO:0000313" key="2">
    <source>
        <dbReference type="Proteomes" id="UP001516400"/>
    </source>
</evidence>
<dbReference type="Proteomes" id="UP001516400">
    <property type="component" value="Unassembled WGS sequence"/>
</dbReference>
<sequence length="324" mass="36915">MKIYSADGSYTENIRDTEFGWYFQDLETDSDEENGKNKKEKKMEISKKEEIESSCDFTDVKCTENKPIIMVHPSIEVYGVENAIECREYPENVPSHRFLGNLGNIESQSPTKEEIASLIEPYSIKSGTLLSVVSNAKLLSYKSKYLQLFIAARASAYRYLIKDKEEIKKLIEDFELNRHDVDSPVSLLSELIFTDKSSPIDYFLFNTKANESGALLKSVIKEDNEHLGKMKCETDSGVDESISSCSSEMRNDVLEMHQSFESMNDTVERLIEKAEKLEKDLIQTTYLDDLLHLLNGNIEKVKTIKLPFSAFTTGTDEETVNLVI</sequence>
<reference evidence="1 2" key="1">
    <citation type="journal article" date="2021" name="BMC Biol.">
        <title>Horizontally acquired antibacterial genes associated with adaptive radiation of ladybird beetles.</title>
        <authorList>
            <person name="Li H.S."/>
            <person name="Tang X.F."/>
            <person name="Huang Y.H."/>
            <person name="Xu Z.Y."/>
            <person name="Chen M.L."/>
            <person name="Du X.Y."/>
            <person name="Qiu B.Y."/>
            <person name="Chen P.T."/>
            <person name="Zhang W."/>
            <person name="Slipinski A."/>
            <person name="Escalona H.E."/>
            <person name="Waterhouse R.M."/>
            <person name="Zwick A."/>
            <person name="Pang H."/>
        </authorList>
    </citation>
    <scope>NUCLEOTIDE SEQUENCE [LARGE SCALE GENOMIC DNA]</scope>
    <source>
        <strain evidence="1">SYSU2018</strain>
    </source>
</reference>
<dbReference type="EMBL" id="JABFTP020000144">
    <property type="protein sequence ID" value="KAL3283431.1"/>
    <property type="molecule type" value="Genomic_DNA"/>
</dbReference>
<protein>
    <submittedName>
        <fullName evidence="1">Uncharacterized protein</fullName>
    </submittedName>
</protein>